<dbReference type="STRING" id="395493.BegalDRAFT_0948"/>
<dbReference type="InterPro" id="IPR008020">
    <property type="entry name" value="G8P"/>
</dbReference>
<sequence>MQILKPVMGLLLFLSSWSVSATPFYLVVDDVVDQIAEGAFPVLAIGLASLTILAIVAMIRWARGAM</sequence>
<accession>I3CE12</accession>
<organism evidence="3 4">
    <name type="scientific">Beggiatoa alba B18LD</name>
    <dbReference type="NCBI Taxonomy" id="395493"/>
    <lineage>
        <taxon>Bacteria</taxon>
        <taxon>Pseudomonadati</taxon>
        <taxon>Pseudomonadota</taxon>
        <taxon>Gammaproteobacteria</taxon>
        <taxon>Thiotrichales</taxon>
        <taxon>Thiotrichaceae</taxon>
        <taxon>Beggiatoa</taxon>
    </lineage>
</organism>
<name>I3CE12_9GAMM</name>
<evidence type="ECO:0000256" key="1">
    <source>
        <dbReference type="SAM" id="Phobius"/>
    </source>
</evidence>
<feature type="chain" id="PRO_5003668779" evidence="2">
    <location>
        <begin position="22"/>
        <end position="66"/>
    </location>
</feature>
<evidence type="ECO:0000313" key="3">
    <source>
        <dbReference type="EMBL" id="EIJ41855.1"/>
    </source>
</evidence>
<dbReference type="RefSeq" id="WP_002684182.1">
    <property type="nucleotide sequence ID" value="NZ_JH600070.1"/>
</dbReference>
<dbReference type="Pfam" id="PF05356">
    <property type="entry name" value="Phage_Coat_B"/>
    <property type="match status" value="1"/>
</dbReference>
<evidence type="ECO:0000256" key="2">
    <source>
        <dbReference type="SAM" id="SignalP"/>
    </source>
</evidence>
<dbReference type="AlphaFoldDB" id="I3CE12"/>
<protein>
    <submittedName>
        <fullName evidence="3">Uncharacterized protein</fullName>
    </submittedName>
</protein>
<keyword evidence="1" id="KW-0472">Membrane</keyword>
<evidence type="ECO:0000313" key="4">
    <source>
        <dbReference type="Proteomes" id="UP000005744"/>
    </source>
</evidence>
<keyword evidence="1" id="KW-0812">Transmembrane</keyword>
<dbReference type="EMBL" id="JH600070">
    <property type="protein sequence ID" value="EIJ41855.1"/>
    <property type="molecule type" value="Genomic_DNA"/>
</dbReference>
<keyword evidence="1" id="KW-1133">Transmembrane helix</keyword>
<keyword evidence="2" id="KW-0732">Signal</keyword>
<keyword evidence="4" id="KW-1185">Reference proteome</keyword>
<dbReference type="Proteomes" id="UP000005744">
    <property type="component" value="Unassembled WGS sequence"/>
</dbReference>
<gene>
    <name evidence="3" type="ORF">BegalDRAFT_0948</name>
</gene>
<dbReference type="HOGENOM" id="CLU_198804_0_0_6"/>
<feature type="transmembrane region" description="Helical" evidence="1">
    <location>
        <begin position="40"/>
        <end position="62"/>
    </location>
</feature>
<proteinExistence type="predicted"/>
<reference evidence="3 4" key="1">
    <citation type="submission" date="2011-11" db="EMBL/GenBank/DDBJ databases">
        <title>Improved High-Quality Draft sequence of Beggiatoa alba B18lD.</title>
        <authorList>
            <consortium name="US DOE Joint Genome Institute"/>
            <person name="Lucas S."/>
            <person name="Han J."/>
            <person name="Lapidus A."/>
            <person name="Cheng J.-F."/>
            <person name="Goodwin L."/>
            <person name="Pitluck S."/>
            <person name="Peters L."/>
            <person name="Mikhailova N."/>
            <person name="Held B."/>
            <person name="Detter J.C."/>
            <person name="Han C."/>
            <person name="Tapia R."/>
            <person name="Land M."/>
            <person name="Hauser L."/>
            <person name="Kyrpides N."/>
            <person name="Ivanova N."/>
            <person name="Pagani I."/>
            <person name="Samuel K."/>
            <person name="Teske A."/>
            <person name="Mueller J."/>
            <person name="Woyke T."/>
        </authorList>
    </citation>
    <scope>NUCLEOTIDE SEQUENCE [LARGE SCALE GENOMIC DNA]</scope>
    <source>
        <strain evidence="3 4">B18LD</strain>
    </source>
</reference>
<feature type="signal peptide" evidence="2">
    <location>
        <begin position="1"/>
        <end position="21"/>
    </location>
</feature>